<dbReference type="AlphaFoldDB" id="A0A645F4G4"/>
<evidence type="ECO:0000313" key="1">
    <source>
        <dbReference type="EMBL" id="MPN08516.1"/>
    </source>
</evidence>
<reference evidence="1" key="1">
    <citation type="submission" date="2019-08" db="EMBL/GenBank/DDBJ databases">
        <authorList>
            <person name="Kucharzyk K."/>
            <person name="Murdoch R.W."/>
            <person name="Higgins S."/>
            <person name="Loffler F."/>
        </authorList>
    </citation>
    <scope>NUCLEOTIDE SEQUENCE</scope>
</reference>
<gene>
    <name evidence="1" type="ORF">SDC9_155798</name>
</gene>
<accession>A0A645F4G4</accession>
<name>A0A645F4G4_9ZZZZ</name>
<sequence>MFPAGSEMPAVVLPDNAQFTEPEPVEVHGVWNGKVFVASIGGEKTVTVALVDETLFFWKDAKDNVLFKKIQAWTMPSSWSQDQIESWAKKEFPNKELQKYPSQ</sequence>
<proteinExistence type="predicted"/>
<comment type="caution">
    <text evidence="1">The sequence shown here is derived from an EMBL/GenBank/DDBJ whole genome shotgun (WGS) entry which is preliminary data.</text>
</comment>
<organism evidence="1">
    <name type="scientific">bioreactor metagenome</name>
    <dbReference type="NCBI Taxonomy" id="1076179"/>
    <lineage>
        <taxon>unclassified sequences</taxon>
        <taxon>metagenomes</taxon>
        <taxon>ecological metagenomes</taxon>
    </lineage>
</organism>
<protein>
    <submittedName>
        <fullName evidence="1">Uncharacterized protein</fullName>
    </submittedName>
</protein>
<dbReference type="EMBL" id="VSSQ01054570">
    <property type="protein sequence ID" value="MPN08516.1"/>
    <property type="molecule type" value="Genomic_DNA"/>
</dbReference>